<protein>
    <submittedName>
        <fullName evidence="2">Uncharacterized protein</fullName>
    </submittedName>
</protein>
<evidence type="ECO:0000256" key="1">
    <source>
        <dbReference type="SAM" id="MobiDB-lite"/>
    </source>
</evidence>
<feature type="region of interest" description="Disordered" evidence="1">
    <location>
        <begin position="156"/>
        <end position="206"/>
    </location>
</feature>
<name>A0A6J5NCW8_9CAUD</name>
<feature type="region of interest" description="Disordered" evidence="1">
    <location>
        <begin position="114"/>
        <end position="139"/>
    </location>
</feature>
<dbReference type="EMBL" id="LR796639">
    <property type="protein sequence ID" value="CAB4156743.1"/>
    <property type="molecule type" value="Genomic_DNA"/>
</dbReference>
<proteinExistence type="predicted"/>
<feature type="compositionally biased region" description="Polar residues" evidence="1">
    <location>
        <begin position="165"/>
        <end position="176"/>
    </location>
</feature>
<reference evidence="2" key="1">
    <citation type="submission" date="2020-04" db="EMBL/GenBank/DDBJ databases">
        <authorList>
            <person name="Chiriac C."/>
            <person name="Salcher M."/>
            <person name="Ghai R."/>
            <person name="Kavagutti S V."/>
        </authorList>
    </citation>
    <scope>NUCLEOTIDE SEQUENCE</scope>
</reference>
<organism evidence="2">
    <name type="scientific">uncultured Caudovirales phage</name>
    <dbReference type="NCBI Taxonomy" id="2100421"/>
    <lineage>
        <taxon>Viruses</taxon>
        <taxon>Duplodnaviria</taxon>
        <taxon>Heunggongvirae</taxon>
        <taxon>Uroviricota</taxon>
        <taxon>Caudoviricetes</taxon>
        <taxon>Peduoviridae</taxon>
        <taxon>Maltschvirus</taxon>
        <taxon>Maltschvirus maltsch</taxon>
    </lineage>
</organism>
<gene>
    <name evidence="2" type="ORF">UFOVP658_135</name>
</gene>
<sequence length="206" mass="22270">MPGLRYGRDITDDAAELLRNIDESRRLVGEARTPADRAAARSRLSNFEDALQAAYGDRRTAQALAADAYDFTGTFTDKKGNTYRTREPLSDRAYAAYRRVSGKVRTIKTIKDENGQPATNIGRAMGDARRNPRTPGLSELGRQVAGQGVQNIIDEAANRPRGSRTAPTKATGQALSKNRGAAGARAAAKRAADNTAGRAKRRKPRG</sequence>
<evidence type="ECO:0000313" key="2">
    <source>
        <dbReference type="EMBL" id="CAB4156743.1"/>
    </source>
</evidence>
<accession>A0A6J5NCW8</accession>